<dbReference type="EMBL" id="JAEVLS010000001">
    <property type="protein sequence ID" value="MBM0103198.1"/>
    <property type="molecule type" value="Genomic_DNA"/>
</dbReference>
<dbReference type="InterPro" id="IPR003870">
    <property type="entry name" value="DUF222"/>
</dbReference>
<comment type="caution">
    <text evidence="3">The sequence shown here is derived from an EMBL/GenBank/DDBJ whole genome shotgun (WGS) entry which is preliminary data.</text>
</comment>
<name>A0ABS1WQE9_9GAMM</name>
<dbReference type="Gene3D" id="1.10.30.50">
    <property type="match status" value="1"/>
</dbReference>
<proteinExistence type="inferred from homology"/>
<dbReference type="InterPro" id="IPR003615">
    <property type="entry name" value="HNH_nuc"/>
</dbReference>
<dbReference type="RefSeq" id="WP_203165184.1">
    <property type="nucleotide sequence ID" value="NZ_JAEVLS010000001.1"/>
</dbReference>
<dbReference type="InterPro" id="IPR002711">
    <property type="entry name" value="HNH"/>
</dbReference>
<keyword evidence="4" id="KW-1185">Reference proteome</keyword>
<evidence type="ECO:0000313" key="4">
    <source>
        <dbReference type="Proteomes" id="UP000661077"/>
    </source>
</evidence>
<evidence type="ECO:0000259" key="2">
    <source>
        <dbReference type="SMART" id="SM00507"/>
    </source>
</evidence>
<dbReference type="Pfam" id="PF02720">
    <property type="entry name" value="DUF222"/>
    <property type="match status" value="1"/>
</dbReference>
<protein>
    <submittedName>
        <fullName evidence="3">DUF222 domain-containing protein</fullName>
    </submittedName>
</protein>
<evidence type="ECO:0000256" key="1">
    <source>
        <dbReference type="ARBA" id="ARBA00023450"/>
    </source>
</evidence>
<organism evidence="3 4">
    <name type="scientific">Steroidobacter gossypii</name>
    <dbReference type="NCBI Taxonomy" id="2805490"/>
    <lineage>
        <taxon>Bacteria</taxon>
        <taxon>Pseudomonadati</taxon>
        <taxon>Pseudomonadota</taxon>
        <taxon>Gammaproteobacteria</taxon>
        <taxon>Steroidobacterales</taxon>
        <taxon>Steroidobacteraceae</taxon>
        <taxon>Steroidobacter</taxon>
    </lineage>
</organism>
<gene>
    <name evidence="3" type="ORF">JM946_00495</name>
</gene>
<dbReference type="Proteomes" id="UP000661077">
    <property type="component" value="Unassembled WGS sequence"/>
</dbReference>
<reference evidence="3 4" key="1">
    <citation type="journal article" date="2021" name="Int. J. Syst. Evol. Microbiol.">
        <title>Steroidobacter gossypii sp. nov., isolated from soil of cotton cropping field.</title>
        <authorList>
            <person name="Huang R."/>
            <person name="Yang S."/>
            <person name="Zhen C."/>
            <person name="Liu W."/>
        </authorList>
    </citation>
    <scope>NUCLEOTIDE SEQUENCE [LARGE SCALE GENOMIC DNA]</scope>
    <source>
        <strain evidence="3 4">S1-65</strain>
    </source>
</reference>
<comment type="similarity">
    <text evidence="1">Belongs to the Rv1128c/1148c/1588c/1702c/1945/3466 family.</text>
</comment>
<sequence>MIQEEVGQYDDYQTRLAKRQALEALGDEIVKLAGHLNAANYRFLTLIAEWDRQKGWGGDGATASCAHWLNWKCGIDMGAAREKVRTAHALANLPKIAAAMERGELSYAKVRALTRVACPNTEETLLMYALHGTAVHVERIVRDFRRCKEAEELGREAQQQADRKLTWFHDQDGMLVIKARLPAEAGQMFIKAIEGAMEEISADVSAETSSVKLRPQPTAGKADALAILAESYLAHGPAAMKGGDRHQIVVHVDAETLRDSAPGRCNFEHGPSMAAETARRLSCDCSVVPIVENEDGEPLNVGRKTRSIPPALHRALKSRDRGCCRFPGCTNTRFLDGHHIQHWAHGGETKLSNLVSLCKHHHRQVHEGNVVVLVLDDGAIRFVTPTGKSFDSTAPDHTQPLGDWYQLVEQHEEQGLHIDRKTAATRWDGESYDHAWAVEALLNRARQKR</sequence>
<dbReference type="SMART" id="SM00507">
    <property type="entry name" value="HNHc"/>
    <property type="match status" value="1"/>
</dbReference>
<accession>A0ABS1WQE9</accession>
<feature type="domain" description="HNH nuclease" evidence="2">
    <location>
        <begin position="311"/>
        <end position="363"/>
    </location>
</feature>
<dbReference type="CDD" id="cd00085">
    <property type="entry name" value="HNHc"/>
    <property type="match status" value="1"/>
</dbReference>
<dbReference type="Pfam" id="PF01844">
    <property type="entry name" value="HNH"/>
    <property type="match status" value="1"/>
</dbReference>
<evidence type="ECO:0000313" key="3">
    <source>
        <dbReference type="EMBL" id="MBM0103198.1"/>
    </source>
</evidence>